<gene>
    <name evidence="2" type="ORF">METUNv1_04056</name>
</gene>
<dbReference type="STRING" id="1000565.METUNv1_04056"/>
<accession>F5RIA6</accession>
<proteinExistence type="predicted"/>
<dbReference type="PANTHER" id="PTHR34227:SF1">
    <property type="entry name" value="DIMETHYL SULFOXIDE REDUCTASE CHAPERONE-RELATED"/>
    <property type="match status" value="1"/>
</dbReference>
<dbReference type="EMBL" id="AFHG01000059">
    <property type="protein sequence ID" value="EGK70088.1"/>
    <property type="molecule type" value="Genomic_DNA"/>
</dbReference>
<sequence>MSAHTTEPLQFVRDPVSDEDLARANHYALISRLFHAAPDDALLDMMAASGDWLIDEDAPAVEAVRMAEAWNALCGACSAMDAEAARLEFDALFGGVGRPAVTVFGSFYLAGFVNEKPLAALRGDLAELGFARAPGEALPEDHIAAVCDVMRLLLSDASRTAADRTALQDRFFARHVQPWYGALCDAVEAAAGANFYRRVSQYARCFFEVEKAALSIEP</sequence>
<dbReference type="OrthoDB" id="8526323at2"/>
<dbReference type="eggNOG" id="COG3381">
    <property type="taxonomic scope" value="Bacteria"/>
</dbReference>
<name>F5RIA6_METUF</name>
<evidence type="ECO:0000256" key="1">
    <source>
        <dbReference type="ARBA" id="ARBA00023186"/>
    </source>
</evidence>
<dbReference type="InterPro" id="IPR036411">
    <property type="entry name" value="TorD-like_sf"/>
</dbReference>
<protein>
    <submittedName>
        <fullName evidence="2">Chaperone protein torD, formate dehydrogenase-specific</fullName>
    </submittedName>
</protein>
<dbReference type="Gene3D" id="1.10.3480.10">
    <property type="entry name" value="TorD-like"/>
    <property type="match status" value="1"/>
</dbReference>
<comment type="caution">
    <text evidence="2">The sequence shown here is derived from an EMBL/GenBank/DDBJ whole genome shotgun (WGS) entry which is preliminary data.</text>
</comment>
<dbReference type="InterPro" id="IPR020945">
    <property type="entry name" value="DMSO/NO3_reduct_chaperone"/>
</dbReference>
<dbReference type="PANTHER" id="PTHR34227">
    <property type="entry name" value="CHAPERONE PROTEIN YCDY"/>
    <property type="match status" value="1"/>
</dbReference>
<dbReference type="InterPro" id="IPR050289">
    <property type="entry name" value="TorD/DmsD_chaperones"/>
</dbReference>
<keyword evidence="1" id="KW-0143">Chaperone</keyword>
<dbReference type="Proteomes" id="UP000005019">
    <property type="component" value="Unassembled WGS sequence"/>
</dbReference>
<organism evidence="2 3">
    <name type="scientific">Methyloversatilis universalis (strain ATCC BAA-1314 / DSM 25237 / JCM 13912 / CCUG 52030 / FAM5)</name>
    <dbReference type="NCBI Taxonomy" id="1000565"/>
    <lineage>
        <taxon>Bacteria</taxon>
        <taxon>Pseudomonadati</taxon>
        <taxon>Pseudomonadota</taxon>
        <taxon>Betaproteobacteria</taxon>
        <taxon>Nitrosomonadales</taxon>
        <taxon>Sterolibacteriaceae</taxon>
        <taxon>Methyloversatilis</taxon>
    </lineage>
</organism>
<evidence type="ECO:0000313" key="3">
    <source>
        <dbReference type="Proteomes" id="UP000005019"/>
    </source>
</evidence>
<dbReference type="Pfam" id="PF02613">
    <property type="entry name" value="Nitrate_red_del"/>
    <property type="match status" value="1"/>
</dbReference>
<evidence type="ECO:0000313" key="2">
    <source>
        <dbReference type="EMBL" id="EGK70088.1"/>
    </source>
</evidence>
<dbReference type="SUPFAM" id="SSF89155">
    <property type="entry name" value="TorD-like"/>
    <property type="match status" value="1"/>
</dbReference>
<keyword evidence="3" id="KW-1185">Reference proteome</keyword>
<reference evidence="2 3" key="1">
    <citation type="journal article" date="2011" name="J. Bacteriol.">
        <title>Genome sequence of Methyloversatilis universalis FAM5T, a methylotrophic representative of the order Rhodocyclales.</title>
        <authorList>
            <person name="Kittichotirat W."/>
            <person name="Good N.M."/>
            <person name="Hall R."/>
            <person name="Bringel F."/>
            <person name="Lajus A."/>
            <person name="Medigue C."/>
            <person name="Smalley N.E."/>
            <person name="Beck D."/>
            <person name="Bumgarner R."/>
            <person name="Vuilleumier S."/>
            <person name="Kalyuzhnaya M.G."/>
        </authorList>
    </citation>
    <scope>NUCLEOTIDE SEQUENCE [LARGE SCALE GENOMIC DNA]</scope>
    <source>
        <strain evidence="3">ATCC BAA-1314 / JCM 13912 / FAM5</strain>
    </source>
</reference>
<dbReference type="RefSeq" id="WP_008064919.1">
    <property type="nucleotide sequence ID" value="NZ_AFHG01000059.1"/>
</dbReference>
<dbReference type="AlphaFoldDB" id="F5RIA6"/>